<organism evidence="14">
    <name type="scientific">marine sediment metagenome</name>
    <dbReference type="NCBI Taxonomy" id="412755"/>
    <lineage>
        <taxon>unclassified sequences</taxon>
        <taxon>metagenomes</taxon>
        <taxon>ecological metagenomes</taxon>
    </lineage>
</organism>
<keyword evidence="6 11" id="KW-0812">Transmembrane</keyword>
<evidence type="ECO:0000256" key="10">
    <source>
        <dbReference type="ARBA" id="ARBA00023136"/>
    </source>
</evidence>
<evidence type="ECO:0000256" key="11">
    <source>
        <dbReference type="SAM" id="Phobius"/>
    </source>
</evidence>
<keyword evidence="10 11" id="KW-0472">Membrane</keyword>
<comment type="subcellular location">
    <subcellularLocation>
        <location evidence="2">Membrane</location>
    </subcellularLocation>
</comment>
<dbReference type="InterPro" id="IPR004358">
    <property type="entry name" value="Sig_transdc_His_kin-like_C"/>
</dbReference>
<sequence length="458" mass="49651">MNRSLRSRLFLLIVLPLVVVAGFAAVARYVMAERTSQTLYDNTLLAVALAISRDVVLSEGDLLSEQLLESLTQTLGDAIYYEVTGPGGRFVTGYTNSPPQPGTEEIASGVPAFFDAEYFDAPVRAVILREFISEPQFGGWVTVKVWQTVRQRDALSLQLAMEASTLMAVVIVAAGAFVWFGINFGLRPLLQLREAVERRSQDDLSPIRRTVPREVKSLVRAMNALFRQLSDAFAARDAFISNAAHQLRNPIAAILAQAEAAEAAPPDADLRGRISEVADAARRTARLTQQLLSLERARGLPPGSSEEKIDLAKLTVDILRGRAAAALLRGIDVSLDVAGEPVLIRGDPVLLGEALENLLDNAIRYGCRDGGGVRVAVGFEPEIIRLAVEDDGPGVPPDYRDRIFERFQRGVDDGVEGCGLGLAIVREIAERHGGRVWLADAPRGARFVIELPVARAAG</sequence>
<evidence type="ECO:0000256" key="1">
    <source>
        <dbReference type="ARBA" id="ARBA00000085"/>
    </source>
</evidence>
<evidence type="ECO:0000256" key="7">
    <source>
        <dbReference type="ARBA" id="ARBA00022777"/>
    </source>
</evidence>
<dbReference type="Pfam" id="PF00512">
    <property type="entry name" value="HisKA"/>
    <property type="match status" value="1"/>
</dbReference>
<keyword evidence="8 11" id="KW-1133">Transmembrane helix</keyword>
<dbReference type="InterPro" id="IPR036890">
    <property type="entry name" value="HATPase_C_sf"/>
</dbReference>
<name>A0A0F9UXB3_9ZZZZ</name>
<evidence type="ECO:0000256" key="8">
    <source>
        <dbReference type="ARBA" id="ARBA00022989"/>
    </source>
</evidence>
<evidence type="ECO:0000256" key="4">
    <source>
        <dbReference type="ARBA" id="ARBA00022553"/>
    </source>
</evidence>
<accession>A0A0F9UXB3</accession>
<comment type="catalytic activity">
    <reaction evidence="1">
        <text>ATP + protein L-histidine = ADP + protein N-phospho-L-histidine.</text>
        <dbReference type="EC" id="2.7.13.3"/>
    </reaction>
</comment>
<dbReference type="InterPro" id="IPR003661">
    <property type="entry name" value="HisK_dim/P_dom"/>
</dbReference>
<dbReference type="InterPro" id="IPR050428">
    <property type="entry name" value="TCS_sensor_his_kinase"/>
</dbReference>
<dbReference type="Gene3D" id="1.10.287.130">
    <property type="match status" value="1"/>
</dbReference>
<dbReference type="InterPro" id="IPR005467">
    <property type="entry name" value="His_kinase_dom"/>
</dbReference>
<dbReference type="PROSITE" id="PS50109">
    <property type="entry name" value="HIS_KIN"/>
    <property type="match status" value="1"/>
</dbReference>
<dbReference type="SUPFAM" id="SSF47384">
    <property type="entry name" value="Homodimeric domain of signal transducing histidine kinase"/>
    <property type="match status" value="1"/>
</dbReference>
<evidence type="ECO:0000259" key="13">
    <source>
        <dbReference type="PROSITE" id="PS50885"/>
    </source>
</evidence>
<protein>
    <recommendedName>
        <fullName evidence="3">histidine kinase</fullName>
        <ecNumber evidence="3">2.7.13.3</ecNumber>
    </recommendedName>
</protein>
<dbReference type="Pfam" id="PF02518">
    <property type="entry name" value="HATPase_c"/>
    <property type="match status" value="1"/>
</dbReference>
<feature type="transmembrane region" description="Helical" evidence="11">
    <location>
        <begin position="166"/>
        <end position="190"/>
    </location>
</feature>
<dbReference type="PRINTS" id="PR00344">
    <property type="entry name" value="BCTRLSENSOR"/>
</dbReference>
<evidence type="ECO:0000256" key="3">
    <source>
        <dbReference type="ARBA" id="ARBA00012438"/>
    </source>
</evidence>
<dbReference type="AlphaFoldDB" id="A0A0F9UXB3"/>
<dbReference type="SMART" id="SM00388">
    <property type="entry name" value="HisKA"/>
    <property type="match status" value="1"/>
</dbReference>
<dbReference type="PANTHER" id="PTHR45436:SF1">
    <property type="entry name" value="SENSOR PROTEIN QSEC"/>
    <property type="match status" value="1"/>
</dbReference>
<dbReference type="InterPro" id="IPR013727">
    <property type="entry name" value="2CSK_N"/>
</dbReference>
<dbReference type="InterPro" id="IPR003594">
    <property type="entry name" value="HATPase_dom"/>
</dbReference>
<reference evidence="14" key="1">
    <citation type="journal article" date="2015" name="Nature">
        <title>Complex archaea that bridge the gap between prokaryotes and eukaryotes.</title>
        <authorList>
            <person name="Spang A."/>
            <person name="Saw J.H."/>
            <person name="Jorgensen S.L."/>
            <person name="Zaremba-Niedzwiedzka K."/>
            <person name="Martijn J."/>
            <person name="Lind A.E."/>
            <person name="van Eijk R."/>
            <person name="Schleper C."/>
            <person name="Guy L."/>
            <person name="Ettema T.J."/>
        </authorList>
    </citation>
    <scope>NUCLEOTIDE SEQUENCE</scope>
</reference>
<keyword evidence="7" id="KW-0418">Kinase</keyword>
<proteinExistence type="predicted"/>
<dbReference type="Pfam" id="PF08521">
    <property type="entry name" value="2CSK_N"/>
    <property type="match status" value="1"/>
</dbReference>
<comment type="caution">
    <text evidence="14">The sequence shown here is derived from an EMBL/GenBank/DDBJ whole genome shotgun (WGS) entry which is preliminary data.</text>
</comment>
<keyword evidence="9" id="KW-0902">Two-component regulatory system</keyword>
<dbReference type="EMBL" id="LAZR01000065">
    <property type="protein sequence ID" value="KKN96369.1"/>
    <property type="molecule type" value="Genomic_DNA"/>
</dbReference>
<dbReference type="PROSITE" id="PS50885">
    <property type="entry name" value="HAMP"/>
    <property type="match status" value="1"/>
</dbReference>
<feature type="domain" description="Histidine kinase" evidence="12">
    <location>
        <begin position="242"/>
        <end position="455"/>
    </location>
</feature>
<evidence type="ECO:0000256" key="9">
    <source>
        <dbReference type="ARBA" id="ARBA00023012"/>
    </source>
</evidence>
<dbReference type="InterPro" id="IPR036097">
    <property type="entry name" value="HisK_dim/P_sf"/>
</dbReference>
<evidence type="ECO:0000259" key="12">
    <source>
        <dbReference type="PROSITE" id="PS50109"/>
    </source>
</evidence>
<dbReference type="Gene3D" id="3.30.565.10">
    <property type="entry name" value="Histidine kinase-like ATPase, C-terminal domain"/>
    <property type="match status" value="1"/>
</dbReference>
<dbReference type="GO" id="GO:0000155">
    <property type="term" value="F:phosphorelay sensor kinase activity"/>
    <property type="evidence" value="ECO:0007669"/>
    <property type="project" value="InterPro"/>
</dbReference>
<dbReference type="PANTHER" id="PTHR45436">
    <property type="entry name" value="SENSOR HISTIDINE KINASE YKOH"/>
    <property type="match status" value="1"/>
</dbReference>
<evidence type="ECO:0000256" key="2">
    <source>
        <dbReference type="ARBA" id="ARBA00004370"/>
    </source>
</evidence>
<dbReference type="EC" id="2.7.13.3" evidence="3"/>
<evidence type="ECO:0000256" key="6">
    <source>
        <dbReference type="ARBA" id="ARBA00022692"/>
    </source>
</evidence>
<dbReference type="GO" id="GO:0005886">
    <property type="term" value="C:plasma membrane"/>
    <property type="evidence" value="ECO:0007669"/>
    <property type="project" value="TreeGrafter"/>
</dbReference>
<evidence type="ECO:0000256" key="5">
    <source>
        <dbReference type="ARBA" id="ARBA00022679"/>
    </source>
</evidence>
<gene>
    <name evidence="14" type="ORF">LCGC14_0169620</name>
</gene>
<feature type="domain" description="HAMP" evidence="13">
    <location>
        <begin position="183"/>
        <end position="234"/>
    </location>
</feature>
<keyword evidence="5" id="KW-0808">Transferase</keyword>
<keyword evidence="4" id="KW-0597">Phosphoprotein</keyword>
<dbReference type="InterPro" id="IPR003660">
    <property type="entry name" value="HAMP_dom"/>
</dbReference>
<dbReference type="SUPFAM" id="SSF55874">
    <property type="entry name" value="ATPase domain of HSP90 chaperone/DNA topoisomerase II/histidine kinase"/>
    <property type="match status" value="1"/>
</dbReference>
<dbReference type="CDD" id="cd00075">
    <property type="entry name" value="HATPase"/>
    <property type="match status" value="1"/>
</dbReference>
<dbReference type="SMART" id="SM00387">
    <property type="entry name" value="HATPase_c"/>
    <property type="match status" value="1"/>
</dbReference>
<evidence type="ECO:0000313" key="14">
    <source>
        <dbReference type="EMBL" id="KKN96369.1"/>
    </source>
</evidence>